<evidence type="ECO:0000259" key="1">
    <source>
        <dbReference type="Pfam" id="PF04149"/>
    </source>
</evidence>
<dbReference type="Pfam" id="PF04149">
    <property type="entry name" value="DUF397"/>
    <property type="match status" value="1"/>
</dbReference>
<dbReference type="KEGG" id="sbro:GQF42_25375"/>
<keyword evidence="3" id="KW-1185">Reference proteome</keyword>
<sequence length="64" mass="6822">MYSHELSAATWVKSSYSGANGGDCLEFAPGFTSTLVPVRDSKSPDGPVLMIPRSAWVAFTSALR</sequence>
<name>A0A6I6N689_9ACTN</name>
<gene>
    <name evidence="2" type="ORF">GQF42_25375</name>
</gene>
<dbReference type="InterPro" id="IPR007278">
    <property type="entry name" value="DUF397"/>
</dbReference>
<accession>A0A6I6N689</accession>
<evidence type="ECO:0000313" key="3">
    <source>
        <dbReference type="Proteomes" id="UP000436138"/>
    </source>
</evidence>
<reference evidence="2 3" key="1">
    <citation type="submission" date="2019-12" db="EMBL/GenBank/DDBJ databases">
        <title>Streptomyces sp. strain T44 isolated from rhizosphere soil of Broussonetia papyrifera.</title>
        <authorList>
            <person name="Mo P."/>
        </authorList>
    </citation>
    <scope>NUCLEOTIDE SEQUENCE [LARGE SCALE GENOMIC DNA]</scope>
    <source>
        <strain evidence="2 3">T44</strain>
    </source>
</reference>
<feature type="domain" description="DUF397" evidence="1">
    <location>
        <begin position="9"/>
        <end position="64"/>
    </location>
</feature>
<evidence type="ECO:0000313" key="2">
    <source>
        <dbReference type="EMBL" id="QHA06169.1"/>
    </source>
</evidence>
<organism evidence="2 3">
    <name type="scientific">Streptomyces broussonetiae</name>
    <dbReference type="NCBI Taxonomy" id="2686304"/>
    <lineage>
        <taxon>Bacteria</taxon>
        <taxon>Bacillati</taxon>
        <taxon>Actinomycetota</taxon>
        <taxon>Actinomycetes</taxon>
        <taxon>Kitasatosporales</taxon>
        <taxon>Streptomycetaceae</taxon>
        <taxon>Streptomyces</taxon>
    </lineage>
</organism>
<dbReference type="EMBL" id="CP047020">
    <property type="protein sequence ID" value="QHA06169.1"/>
    <property type="molecule type" value="Genomic_DNA"/>
</dbReference>
<protein>
    <submittedName>
        <fullName evidence="2">DUF397 domain-containing protein</fullName>
    </submittedName>
</protein>
<proteinExistence type="predicted"/>
<dbReference type="Proteomes" id="UP000436138">
    <property type="component" value="Chromosome"/>
</dbReference>
<dbReference type="AlphaFoldDB" id="A0A6I6N689"/>